<accession>A0A6L2PI21</accession>
<sequence>MPEPAFCFAELVDWLLNKAFLNKNMSLLATAFLVARQCCAEECVPWFRTYMFWFGATFGPESSWASQQPFGLLIQFLTDIVPYEPPACLRVHINKAPASPQSAFSLLADYVTLAKTRLKDLNEAPGFGLFGHEFTTEQDIDHALQHFETHNGEIAQILLSASVFRRQHFEQEFLPKLLTPRVIPDIPDIKTKFINQLYSMGKICHSLFTRYQEACLAEARALQ</sequence>
<evidence type="ECO:0000259" key="1">
    <source>
        <dbReference type="Pfam" id="PF15865"/>
    </source>
</evidence>
<feature type="domain" description="Fanconi anaemia group A protein helical" evidence="2">
    <location>
        <begin position="136"/>
        <end position="215"/>
    </location>
</feature>
<dbReference type="EMBL" id="BLKM01011093">
    <property type="protein sequence ID" value="GFG32056.1"/>
    <property type="molecule type" value="Genomic_DNA"/>
</dbReference>
<organism evidence="3 4">
    <name type="scientific">Coptotermes formosanus</name>
    <name type="common">Formosan subterranean termite</name>
    <dbReference type="NCBI Taxonomy" id="36987"/>
    <lineage>
        <taxon>Eukaryota</taxon>
        <taxon>Metazoa</taxon>
        <taxon>Ecdysozoa</taxon>
        <taxon>Arthropoda</taxon>
        <taxon>Hexapoda</taxon>
        <taxon>Insecta</taxon>
        <taxon>Pterygota</taxon>
        <taxon>Neoptera</taxon>
        <taxon>Polyneoptera</taxon>
        <taxon>Dictyoptera</taxon>
        <taxon>Blattodea</taxon>
        <taxon>Blattoidea</taxon>
        <taxon>Termitoidae</taxon>
        <taxon>Rhinotermitidae</taxon>
        <taxon>Coptotermes</taxon>
    </lineage>
</organism>
<protein>
    <submittedName>
        <fullName evidence="3">Uncharacterized protein</fullName>
    </submittedName>
</protein>
<dbReference type="GO" id="GO:0043240">
    <property type="term" value="C:Fanconi anaemia nuclear complex"/>
    <property type="evidence" value="ECO:0007669"/>
    <property type="project" value="InterPro"/>
</dbReference>
<dbReference type="InterPro" id="IPR031729">
    <property type="entry name" value="Fanconi_A_N"/>
</dbReference>
<gene>
    <name evidence="3" type="ORF">Cfor_08553</name>
</gene>
<dbReference type="PANTHER" id="PTHR12047">
    <property type="entry name" value="FANCONI ANEMIA GROUP A PROTEIN"/>
    <property type="match status" value="1"/>
</dbReference>
<keyword evidence="4" id="KW-1185">Reference proteome</keyword>
<dbReference type="InterPro" id="IPR055386">
    <property type="entry name" value="FANCA_helical"/>
</dbReference>
<dbReference type="GO" id="GO:0036297">
    <property type="term" value="P:interstrand cross-link repair"/>
    <property type="evidence" value="ECO:0007669"/>
    <property type="project" value="InterPro"/>
</dbReference>
<evidence type="ECO:0000313" key="4">
    <source>
        <dbReference type="Proteomes" id="UP000502823"/>
    </source>
</evidence>
<feature type="non-terminal residue" evidence="3">
    <location>
        <position position="223"/>
    </location>
</feature>
<proteinExistence type="predicted"/>
<dbReference type="InterPro" id="IPR003516">
    <property type="entry name" value="FANCA"/>
</dbReference>
<name>A0A6L2PI21_COPFO</name>
<dbReference type="PANTHER" id="PTHR12047:SF2">
    <property type="entry name" value="FANCONI ANEMIA GROUP A PROTEIN"/>
    <property type="match status" value="1"/>
</dbReference>
<feature type="domain" description="Fanconi anaemia group A protein N-terminal" evidence="1">
    <location>
        <begin position="9"/>
        <end position="122"/>
    </location>
</feature>
<dbReference type="Proteomes" id="UP000502823">
    <property type="component" value="Unassembled WGS sequence"/>
</dbReference>
<dbReference type="OrthoDB" id="2287188at2759"/>
<evidence type="ECO:0000313" key="3">
    <source>
        <dbReference type="EMBL" id="GFG32056.1"/>
    </source>
</evidence>
<reference evidence="4" key="1">
    <citation type="submission" date="2020-01" db="EMBL/GenBank/DDBJ databases">
        <title>Draft genome sequence of the Termite Coptotermes fromosanus.</title>
        <authorList>
            <person name="Itakura S."/>
            <person name="Yosikawa Y."/>
            <person name="Umezawa K."/>
        </authorList>
    </citation>
    <scope>NUCLEOTIDE SEQUENCE [LARGE SCALE GENOMIC DNA]</scope>
</reference>
<dbReference type="Pfam" id="PF24781">
    <property type="entry name" value="FANCA_helical"/>
    <property type="match status" value="1"/>
</dbReference>
<evidence type="ECO:0000259" key="2">
    <source>
        <dbReference type="Pfam" id="PF24781"/>
    </source>
</evidence>
<dbReference type="InParanoid" id="A0A6L2PI21"/>
<dbReference type="AlphaFoldDB" id="A0A6L2PI21"/>
<dbReference type="Pfam" id="PF15865">
    <property type="entry name" value="Fanconi_A_N"/>
    <property type="match status" value="1"/>
</dbReference>
<comment type="caution">
    <text evidence="3">The sequence shown here is derived from an EMBL/GenBank/DDBJ whole genome shotgun (WGS) entry which is preliminary data.</text>
</comment>